<evidence type="ECO:0000313" key="2">
    <source>
        <dbReference type="Proteomes" id="UP001238334"/>
    </source>
</evidence>
<accession>A0A9Y2L1J9</accession>
<proteinExistence type="predicted"/>
<keyword evidence="1" id="KW-0328">Glycosyltransferase</keyword>
<dbReference type="InterPro" id="IPR029044">
    <property type="entry name" value="Nucleotide-diphossugar_trans"/>
</dbReference>
<dbReference type="CDD" id="cd00761">
    <property type="entry name" value="Glyco_tranf_GTA_type"/>
    <property type="match status" value="1"/>
</dbReference>
<dbReference type="EMBL" id="CP127247">
    <property type="protein sequence ID" value="WIY25174.1"/>
    <property type="molecule type" value="Genomic_DNA"/>
</dbReference>
<evidence type="ECO:0000313" key="1">
    <source>
        <dbReference type="EMBL" id="WIY25174.1"/>
    </source>
</evidence>
<organism evidence="1 2">
    <name type="scientific">Parasedimentitalea psychrophila</name>
    <dbReference type="NCBI Taxonomy" id="2997337"/>
    <lineage>
        <taxon>Bacteria</taxon>
        <taxon>Pseudomonadati</taxon>
        <taxon>Pseudomonadota</taxon>
        <taxon>Alphaproteobacteria</taxon>
        <taxon>Rhodobacterales</taxon>
        <taxon>Paracoccaceae</taxon>
        <taxon>Parasedimentitalea</taxon>
    </lineage>
</organism>
<dbReference type="SUPFAM" id="SSF53448">
    <property type="entry name" value="Nucleotide-diphospho-sugar transferases"/>
    <property type="match status" value="1"/>
</dbReference>
<keyword evidence="1" id="KW-0808">Transferase</keyword>
<dbReference type="EC" id="2.4.-.-" evidence="1"/>
<dbReference type="AlphaFoldDB" id="A0A9Y2L1J9"/>
<name>A0A9Y2L1J9_9RHOB</name>
<dbReference type="RefSeq" id="WP_270920093.1">
    <property type="nucleotide sequence ID" value="NZ_CP127247.1"/>
</dbReference>
<dbReference type="GO" id="GO:0016757">
    <property type="term" value="F:glycosyltransferase activity"/>
    <property type="evidence" value="ECO:0007669"/>
    <property type="project" value="UniProtKB-KW"/>
</dbReference>
<gene>
    <name evidence="1" type="ORF">QPJ95_22235</name>
</gene>
<keyword evidence="2" id="KW-1185">Reference proteome</keyword>
<dbReference type="KEGG" id="ppso:QPJ95_22235"/>
<reference evidence="1 2" key="1">
    <citation type="submission" date="2023-06" db="EMBL/GenBank/DDBJ databases">
        <title>Parasedimentitalea psychrophila sp. nov., a psychrophilic bacterium isolated from deep-sea sediment.</title>
        <authorList>
            <person name="Li A."/>
        </authorList>
    </citation>
    <scope>NUCLEOTIDE SEQUENCE [LARGE SCALE GENOMIC DNA]</scope>
    <source>
        <strain evidence="1 2">QS115</strain>
    </source>
</reference>
<sequence length="309" mass="35676">MNKLIVSLTTIPSRIDSIGPTLRDLLNQSVKIDEIRLNLARKYRRFPGVEISVPDLPERITIHWSDTDFGPATKVLPTVLDHRDDDVDILFCDDDQPYDRDWARKFLEHRQSHPNCCIVGKGYDLSARPLGHRYDRKQERFPRAEARRKGPSYRMFRAVTLGLCKPHPFISDGYVDILEGFRGVMVRPSFFPNEVFDIPDILWTVDDPWLSGHLERNGVPIWLMSEARQFARPYGAHFRDRLGAYVYKKHDRLKADSSSIDHFRDTYGIWPGHKEVPTEAPRKKLRHMLGAPVPFVHKTDAIAPSKQGA</sequence>
<dbReference type="Proteomes" id="UP001238334">
    <property type="component" value="Chromosome"/>
</dbReference>
<protein>
    <submittedName>
        <fullName evidence="1">Glycosyltransferase family A protein</fullName>
        <ecNumber evidence="1">2.4.-.-</ecNumber>
    </submittedName>
</protein>